<feature type="non-terminal residue" evidence="5">
    <location>
        <position position="1"/>
    </location>
</feature>
<protein>
    <submittedName>
        <fullName evidence="5">DNA primase</fullName>
    </submittedName>
</protein>
<dbReference type="InterPro" id="IPR006500">
    <property type="entry name" value="Helicase_put_C_phage/plasmid"/>
</dbReference>
<feature type="domain" description="SF3 helicase" evidence="4">
    <location>
        <begin position="1"/>
        <end position="95"/>
    </location>
</feature>
<dbReference type="NCBIfam" id="TIGR01613">
    <property type="entry name" value="primase_Cterm"/>
    <property type="match status" value="1"/>
</dbReference>
<evidence type="ECO:0000313" key="6">
    <source>
        <dbReference type="Proteomes" id="UP000297477"/>
    </source>
</evidence>
<evidence type="ECO:0000256" key="1">
    <source>
        <dbReference type="ARBA" id="ARBA00022741"/>
    </source>
</evidence>
<proteinExistence type="predicted"/>
<dbReference type="InterPro" id="IPR051620">
    <property type="entry name" value="ORF904-like_C"/>
</dbReference>
<dbReference type="PANTHER" id="PTHR35372:SF2">
    <property type="entry name" value="SF3 HELICASE DOMAIN-CONTAINING PROTEIN"/>
    <property type="match status" value="1"/>
</dbReference>
<gene>
    <name evidence="5" type="ORF">E4A49_11770</name>
</gene>
<evidence type="ECO:0000256" key="3">
    <source>
        <dbReference type="ARBA" id="ARBA00022840"/>
    </source>
</evidence>
<dbReference type="PANTHER" id="PTHR35372">
    <property type="entry name" value="ATP BINDING PROTEIN-RELATED"/>
    <property type="match status" value="1"/>
</dbReference>
<dbReference type="InterPro" id="IPR027417">
    <property type="entry name" value="P-loop_NTPase"/>
</dbReference>
<keyword evidence="1" id="KW-0547">Nucleotide-binding</keyword>
<organism evidence="5 6">
    <name type="scientific">Micrococcus lylae</name>
    <dbReference type="NCBI Taxonomy" id="1273"/>
    <lineage>
        <taxon>Bacteria</taxon>
        <taxon>Bacillati</taxon>
        <taxon>Actinomycetota</taxon>
        <taxon>Actinomycetes</taxon>
        <taxon>Micrococcales</taxon>
        <taxon>Micrococcaceae</taxon>
        <taxon>Micrococcus</taxon>
    </lineage>
</organism>
<sequence>STEIARLAGTRMVLCSEVNETDRFDEAKVKLLTGGDTLTARFMRMDDFSFTPSHHLWLMGNHKPGVTSGGRSFWRRLRLIPFVHEVPDEQRVDGLQDRFADDTHGPALMAWIAAGAAAYTERGLTAPAGVDAATAQYAKDVDTVGRFLAEDTELHPDYTDRIEFSTPTSKLRAAYETWCHENGEDPIRGRAFTTQIARHGITVGTDAPRDRRSKYYGGVTLTHESGDVHDGDRGGW</sequence>
<dbReference type="InterPro" id="IPR014015">
    <property type="entry name" value="Helicase_SF3_DNA-vir"/>
</dbReference>
<comment type="caution">
    <text evidence="5">The sequence shown here is derived from an EMBL/GenBank/DDBJ whole genome shotgun (WGS) entry which is preliminary data.</text>
</comment>
<dbReference type="EMBL" id="SPKT01000048">
    <property type="protein sequence ID" value="TFH97817.1"/>
    <property type="molecule type" value="Genomic_DNA"/>
</dbReference>
<reference evidence="5 6" key="1">
    <citation type="submission" date="2019-03" db="EMBL/GenBank/DDBJ databases">
        <title>Reclassification of Micrococcus aloeverae and Micrococcus yunnanensis as later heterotypic synonyms of Micrococcus luteus.</title>
        <authorList>
            <person name="Huang C.-H."/>
        </authorList>
    </citation>
    <scope>NUCLEOTIDE SEQUENCE [LARGE SCALE GENOMIC DNA]</scope>
    <source>
        <strain evidence="5 6">BCRC 12151</strain>
    </source>
</reference>
<dbReference type="Proteomes" id="UP000297477">
    <property type="component" value="Unassembled WGS sequence"/>
</dbReference>
<keyword evidence="3" id="KW-0067">ATP-binding</keyword>
<evidence type="ECO:0000256" key="2">
    <source>
        <dbReference type="ARBA" id="ARBA00022801"/>
    </source>
</evidence>
<keyword evidence="2" id="KW-0378">Hydrolase</keyword>
<accession>A0ABY2JYG2</accession>
<evidence type="ECO:0000259" key="4">
    <source>
        <dbReference type="PROSITE" id="PS51206"/>
    </source>
</evidence>
<evidence type="ECO:0000313" key="5">
    <source>
        <dbReference type="EMBL" id="TFH97817.1"/>
    </source>
</evidence>
<keyword evidence="6" id="KW-1185">Reference proteome</keyword>
<name>A0ABY2JYG2_9MICC</name>
<dbReference type="PROSITE" id="PS51206">
    <property type="entry name" value="SF3_HELICASE_1"/>
    <property type="match status" value="1"/>
</dbReference>
<dbReference type="Gene3D" id="3.40.50.300">
    <property type="entry name" value="P-loop containing nucleotide triphosphate hydrolases"/>
    <property type="match status" value="1"/>
</dbReference>
<dbReference type="RefSeq" id="WP_245232211.1">
    <property type="nucleotide sequence ID" value="NZ_SPKT01000048.1"/>
</dbReference>